<evidence type="ECO:0000313" key="1">
    <source>
        <dbReference type="EMBL" id="VVG70340.1"/>
    </source>
</evidence>
<gene>
    <name evidence="1" type="ORF">PAP18089_01300</name>
</gene>
<evidence type="ECO:0000313" key="2">
    <source>
        <dbReference type="Proteomes" id="UP000364291"/>
    </source>
</evidence>
<protein>
    <submittedName>
        <fullName evidence="1">Uncharacterized protein</fullName>
    </submittedName>
</protein>
<dbReference type="Proteomes" id="UP000364291">
    <property type="component" value="Unassembled WGS sequence"/>
</dbReference>
<proteinExistence type="predicted"/>
<dbReference type="AlphaFoldDB" id="A0A5E5P1Y8"/>
<organism evidence="1 2">
    <name type="scientific">Pandoraea apista</name>
    <dbReference type="NCBI Taxonomy" id="93218"/>
    <lineage>
        <taxon>Bacteria</taxon>
        <taxon>Pseudomonadati</taxon>
        <taxon>Pseudomonadota</taxon>
        <taxon>Betaproteobacteria</taxon>
        <taxon>Burkholderiales</taxon>
        <taxon>Burkholderiaceae</taxon>
        <taxon>Pandoraea</taxon>
    </lineage>
</organism>
<accession>A0A5E5P1Y8</accession>
<reference evidence="1 2" key="1">
    <citation type="submission" date="2019-08" db="EMBL/GenBank/DDBJ databases">
        <authorList>
            <person name="Peeters C."/>
        </authorList>
    </citation>
    <scope>NUCLEOTIDE SEQUENCE [LARGE SCALE GENOMIC DNA]</scope>
    <source>
        <strain evidence="1 2">LMG 18089</strain>
    </source>
</reference>
<sequence>MFHSFGYRGHTIHIAIPDRSSVEEIKVQLHHDDGGFDLVPCKTLLGAKRRITRYVRDQGKPDQPAGAH</sequence>
<name>A0A5E5P1Y8_9BURK</name>
<dbReference type="RefSeq" id="WP_105820763.1">
    <property type="nucleotide sequence ID" value="NZ_CABPSX010000002.1"/>
</dbReference>
<dbReference type="OrthoDB" id="9113221at2"/>
<dbReference type="EMBL" id="CABPSX010000002">
    <property type="protein sequence ID" value="VVG70340.1"/>
    <property type="molecule type" value="Genomic_DNA"/>
</dbReference>